<comment type="caution">
    <text evidence="2">The sequence shown here is derived from an EMBL/GenBank/DDBJ whole genome shotgun (WGS) entry which is preliminary data.</text>
</comment>
<keyword evidence="1" id="KW-0677">Repeat</keyword>
<dbReference type="InterPro" id="IPR000408">
    <property type="entry name" value="Reg_chr_condens"/>
</dbReference>
<dbReference type="RefSeq" id="WP_041042757.1">
    <property type="nucleotide sequence ID" value="NZ_JXSL01000033.1"/>
</dbReference>
<dbReference type="AlphaFoldDB" id="A0A0C2YP66"/>
<dbReference type="STRING" id="272627.CCC_01396"/>
<sequence length="730" mass="76763">MSIASLRSLIETIKGRGLTLAAASGEDGASARDLVYLAKSVEAMVGADALLGLIDESARPAEIVIVASPGTATITLAEDQVARDILVLRPDQGSYTAPFVNVVTPARGWAAVIDNELSVPVRIKTPSQTTYAEIAPTKRGWLFCDGGIVDFVIDLQGLAAAATSPLTTRGDLFARGAAGNVRVPLGQPRQILSVTDDGLDPLWRWSDGRPSSRVKYLMNDYIARDDSDTVVGSGPTALAGLITDAVNFPNHVGQGIYDADFAAGMTSAYRGYAGIFTEGTAFIAGNANSGRNGDPTGNPWPTVLPGLYRTNTEGHLVTETTPGKIKQVLCTYGWTGFVTDDGSVYCSGYGAHGQQGDGTTSSKAFFQKIAFPAGAGNVRYLACSHTPGGPGDAEAIYALMDNGDVYAWGYNGYGQLGLGDTNNRAVPTKIGMFNRNVRAVIAGGGSYGHVAFITTDNKLYLCGYNGSGQIGDGTTSNKTIPVLVDVGGPVVKVAMGGSFSGYGWTLVLRADGKLYGMGYNGYGQLGDNSSTNRATPILVTMLGLTDATKVIDIWAVCGMFGSSFAMTKDGSFWSWGANTNGKLGLGDTANRVAPTLVPNVTHVSQVISPTTGINATYIYDNIVLLRHATAADRIARVNGYVMTVGYGTSFIAGPNIPNPQMSFRMVGFPNRYHGKIRRIAVSGFHQGNDGEPQAMALAMDGTVFSWGPSNTFSLGLPENQSSNAPLRVRF</sequence>
<evidence type="ECO:0000313" key="2">
    <source>
        <dbReference type="EMBL" id="KIL96903.1"/>
    </source>
</evidence>
<dbReference type="OrthoDB" id="223957at2"/>
<dbReference type="Gene3D" id="2.130.10.30">
    <property type="entry name" value="Regulator of chromosome condensation 1/beta-lactamase-inhibitor protein II"/>
    <property type="match status" value="2"/>
</dbReference>
<gene>
    <name evidence="2" type="ORF">CCC_01396</name>
</gene>
<organism evidence="2 3">
    <name type="scientific">Paramagnetospirillum magnetotacticum MS-1</name>
    <dbReference type="NCBI Taxonomy" id="272627"/>
    <lineage>
        <taxon>Bacteria</taxon>
        <taxon>Pseudomonadati</taxon>
        <taxon>Pseudomonadota</taxon>
        <taxon>Alphaproteobacteria</taxon>
        <taxon>Rhodospirillales</taxon>
        <taxon>Magnetospirillaceae</taxon>
        <taxon>Paramagnetospirillum</taxon>
    </lineage>
</organism>
<dbReference type="InterPro" id="IPR009091">
    <property type="entry name" value="RCC1/BLIP-II"/>
</dbReference>
<dbReference type="SUPFAM" id="SSF50985">
    <property type="entry name" value="RCC1/BLIP-II"/>
    <property type="match status" value="1"/>
</dbReference>
<evidence type="ECO:0000256" key="1">
    <source>
        <dbReference type="ARBA" id="ARBA00022737"/>
    </source>
</evidence>
<name>A0A0C2YP66_PARME</name>
<dbReference type="PRINTS" id="PR00633">
    <property type="entry name" value="RCCNDNSATION"/>
</dbReference>
<dbReference type="Proteomes" id="UP000031971">
    <property type="component" value="Unassembled WGS sequence"/>
</dbReference>
<dbReference type="EMBL" id="JXSL01000033">
    <property type="protein sequence ID" value="KIL96903.1"/>
    <property type="molecule type" value="Genomic_DNA"/>
</dbReference>
<dbReference type="PROSITE" id="PS50012">
    <property type="entry name" value="RCC1_3"/>
    <property type="match status" value="4"/>
</dbReference>
<dbReference type="InterPro" id="IPR051625">
    <property type="entry name" value="Signaling_Regulatory_Domain"/>
</dbReference>
<evidence type="ECO:0000313" key="3">
    <source>
        <dbReference type="Proteomes" id="UP000031971"/>
    </source>
</evidence>
<protein>
    <submittedName>
        <fullName evidence="2">BNR repeat domain protein</fullName>
    </submittedName>
</protein>
<accession>A0A0C2YP66</accession>
<dbReference type="PANTHER" id="PTHR22872">
    <property type="entry name" value="BTK-BINDING PROTEIN-RELATED"/>
    <property type="match status" value="1"/>
</dbReference>
<proteinExistence type="predicted"/>
<reference evidence="2 3" key="1">
    <citation type="submission" date="2015-01" db="EMBL/GenBank/DDBJ databases">
        <title>Genome Sequence of Magnetospirillum magnetotacticum Strain MS-1.</title>
        <authorList>
            <person name="Marinov G.K."/>
            <person name="Smalley M.D."/>
            <person name="DeSalvo G."/>
        </authorList>
    </citation>
    <scope>NUCLEOTIDE SEQUENCE [LARGE SCALE GENOMIC DNA]</scope>
    <source>
        <strain evidence="2 3">MS-1</strain>
    </source>
</reference>
<dbReference type="Pfam" id="PF00415">
    <property type="entry name" value="RCC1"/>
    <property type="match status" value="4"/>
</dbReference>
<keyword evidence="3" id="KW-1185">Reference proteome</keyword>